<dbReference type="Pfam" id="PF19815">
    <property type="entry name" value="DUF6298"/>
    <property type="match status" value="1"/>
</dbReference>
<dbReference type="InterPro" id="IPR011050">
    <property type="entry name" value="Pectin_lyase_fold/virulence"/>
</dbReference>
<evidence type="ECO:0000313" key="4">
    <source>
        <dbReference type="EMBL" id="RXG32200.1"/>
    </source>
</evidence>
<evidence type="ECO:0000259" key="3">
    <source>
        <dbReference type="Pfam" id="PF19815"/>
    </source>
</evidence>
<accession>A0A4Q0PNU1</accession>
<reference evidence="4 5" key="1">
    <citation type="submission" date="2018-07" db="EMBL/GenBank/DDBJ databases">
        <title>Leeuwenhoekiella genomics.</title>
        <authorList>
            <person name="Tahon G."/>
            <person name="Willems A."/>
        </authorList>
    </citation>
    <scope>NUCLEOTIDE SEQUENCE [LARGE SCALE GENOMIC DNA]</scope>
    <source>
        <strain evidence="4 5">LMG 1345</strain>
    </source>
</reference>
<proteinExistence type="predicted"/>
<evidence type="ECO:0000313" key="5">
    <source>
        <dbReference type="Proteomes" id="UP000290608"/>
    </source>
</evidence>
<feature type="region of interest" description="Disordered" evidence="1">
    <location>
        <begin position="517"/>
        <end position="537"/>
    </location>
</feature>
<name>A0A4Q0PNU1_9FLAO</name>
<organism evidence="4 5">
    <name type="scientific">Leeuwenhoekiella marinoflava</name>
    <dbReference type="NCBI Taxonomy" id="988"/>
    <lineage>
        <taxon>Bacteria</taxon>
        <taxon>Pseudomonadati</taxon>
        <taxon>Bacteroidota</taxon>
        <taxon>Flavobacteriia</taxon>
        <taxon>Flavobacteriales</taxon>
        <taxon>Flavobacteriaceae</taxon>
        <taxon>Leeuwenhoekiella</taxon>
    </lineage>
</organism>
<dbReference type="AlphaFoldDB" id="A0A4Q0PNU1"/>
<feature type="domain" description="DUF6298" evidence="3">
    <location>
        <begin position="482"/>
        <end position="965"/>
    </location>
</feature>
<dbReference type="EMBL" id="QOVL01000004">
    <property type="protein sequence ID" value="RXG32200.1"/>
    <property type="molecule type" value="Genomic_DNA"/>
</dbReference>
<protein>
    <recommendedName>
        <fullName evidence="3">DUF6298 domain-containing protein</fullName>
    </recommendedName>
</protein>
<feature type="transmembrane region" description="Helical" evidence="2">
    <location>
        <begin position="16"/>
        <end position="33"/>
    </location>
</feature>
<dbReference type="Proteomes" id="UP000290608">
    <property type="component" value="Unassembled WGS sequence"/>
</dbReference>
<evidence type="ECO:0000256" key="1">
    <source>
        <dbReference type="SAM" id="MobiDB-lite"/>
    </source>
</evidence>
<keyword evidence="2" id="KW-1133">Transmembrane helix</keyword>
<dbReference type="InterPro" id="IPR012334">
    <property type="entry name" value="Pectin_lyas_fold"/>
</dbReference>
<dbReference type="InterPro" id="IPR046265">
    <property type="entry name" value="DUF6298"/>
</dbReference>
<dbReference type="Gene3D" id="2.160.20.10">
    <property type="entry name" value="Single-stranded right-handed beta-helix, Pectin lyase-like"/>
    <property type="match status" value="1"/>
</dbReference>
<comment type="caution">
    <text evidence="4">The sequence shown here is derived from an EMBL/GenBank/DDBJ whole genome shotgun (WGS) entry which is preliminary data.</text>
</comment>
<keyword evidence="2" id="KW-0472">Membrane</keyword>
<sequence>MSNLLRYFIKQKNSKVYWLLLIVVYVLPTVLFSQKPTPKVERTIDGRVELISDSLGNSIPDFSFTGYKNSSESIVDVDIKAVVPHIDRDATASIQDALDYVSSLDKNNEGYRGCVLLEKGIYKVSGNLKITNSGVVLRGSGAGEGGTILRSTGSERMAMIQIEGNKGRQIKDTLSFQTTYTPLGVQQIKINNPAKVNVGESVLIQSEFKQNWIDQLQMNSFGGETDWLGWKTDDFKISADRDISAIKGNILTLDAPLTQPLNDKFAKNYLLTFDGDPRIINSGIENLSIDSEYNIANEKDEQHRWDGISINNAKDIWVRQVNFSHLAGSAVIVLKNGKRVTVEDCISKNPISEIAAFRRNTFYTEGQQTLFQRCYAENGYHDFAVGGYGNSGLNVFLQCKSVLPYSYSGSIGSWNTGILFDNVEIDGDALSFSNKGQESRGLGWNAAYSVIWESSASRIENYSPPTAQNWAYGVWGQFAGNGNWEEVNSHIKPQSLFYALHHQRNLKNSKDFKLLELGSEPSSSPTQEQAAALTEEASAPSLSLEGFITQAKSRNKIPVDYKKAKQFNRISTKESSDKKSSQVEIKNGKLVGSNGLITGSTNAVPWWRGSLRDRDIENAQPHITRFVPGHSGKGFTDNSTETVSYMTTNNVAALDHNYGLWYERRMDDHERVRRYDADTWAPFYEQPFNRSGKSEAWDGLSKYDLTSFNIWYWDRLKQFADLAGAENKILLNENYFQHNILEAGAHWASSPWRKANNINETPFPEPPPYAGDKRIFMSKQFYDVSNDSLAALHRLFIEKNLENFRDNGNILQLISQEYTGPLHFMQFWLDVISEFESEKKNNSKITLSATKDVQDAILQNKDYLKLIDVIDIKYWYYKQDGSTYAPEGGKFLAPRQHARQMDTGKETEAQTFRAVQEYRKKYPNKAIIYNTNAASRMGWAVLMAGGSLPAIPKIEIEDFNKEVGLMQCNSAYSDLVWEMSRTGLTYLFYFKENGSIELDLSTFKGNYEAYWIDEKTGEILKEVLYKAGSSLHISNDKTGSKVIYIHKVIK</sequence>
<dbReference type="STRING" id="1122159.SAMN02745246_01153"/>
<dbReference type="SUPFAM" id="SSF51126">
    <property type="entry name" value="Pectin lyase-like"/>
    <property type="match status" value="1"/>
</dbReference>
<keyword evidence="2" id="KW-0812">Transmembrane</keyword>
<evidence type="ECO:0000256" key="2">
    <source>
        <dbReference type="SAM" id="Phobius"/>
    </source>
</evidence>
<gene>
    <name evidence="4" type="ORF">DSL99_1006</name>
</gene>